<evidence type="ECO:0000313" key="1">
    <source>
        <dbReference type="EMBL" id="GEN30727.1"/>
    </source>
</evidence>
<dbReference type="RefSeq" id="WP_146936254.1">
    <property type="nucleotide sequence ID" value="NZ_BJXW01000009.1"/>
</dbReference>
<dbReference type="Proteomes" id="UP000321491">
    <property type="component" value="Unassembled WGS sequence"/>
</dbReference>
<proteinExistence type="predicted"/>
<organism evidence="1 2">
    <name type="scientific">Cerasibacillus quisquiliarum</name>
    <dbReference type="NCBI Taxonomy" id="227865"/>
    <lineage>
        <taxon>Bacteria</taxon>
        <taxon>Bacillati</taxon>
        <taxon>Bacillota</taxon>
        <taxon>Bacilli</taxon>
        <taxon>Bacillales</taxon>
        <taxon>Bacillaceae</taxon>
        <taxon>Cerasibacillus</taxon>
    </lineage>
</organism>
<gene>
    <name evidence="1" type="ORF">CQU01_09650</name>
</gene>
<dbReference type="Pfam" id="PF08963">
    <property type="entry name" value="DUF1878"/>
    <property type="match status" value="1"/>
</dbReference>
<dbReference type="Gene3D" id="1.10.3750.10">
    <property type="entry name" value="YhaI-like"/>
    <property type="match status" value="1"/>
</dbReference>
<dbReference type="SUPFAM" id="SSF109915">
    <property type="entry name" value="Hypothetical protein YhaI"/>
    <property type="match status" value="1"/>
</dbReference>
<evidence type="ECO:0008006" key="3">
    <source>
        <dbReference type="Google" id="ProtNLM"/>
    </source>
</evidence>
<comment type="caution">
    <text evidence="1">The sequence shown here is derived from an EMBL/GenBank/DDBJ whole genome shotgun (WGS) entry which is preliminary data.</text>
</comment>
<name>A0A511UVW5_9BACI</name>
<accession>A0A511UVW5</accession>
<reference evidence="1 2" key="1">
    <citation type="submission" date="2019-07" db="EMBL/GenBank/DDBJ databases">
        <title>Whole genome shotgun sequence of Cerasibacillus quisquiliarum NBRC 102429.</title>
        <authorList>
            <person name="Hosoyama A."/>
            <person name="Uohara A."/>
            <person name="Ohji S."/>
            <person name="Ichikawa N."/>
        </authorList>
    </citation>
    <scope>NUCLEOTIDE SEQUENCE [LARGE SCALE GENOMIC DNA]</scope>
    <source>
        <strain evidence="1 2">NBRC 102429</strain>
    </source>
</reference>
<protein>
    <recommendedName>
        <fullName evidence="3">DUF1878 domain-containing protein</fullName>
    </recommendedName>
</protein>
<dbReference type="AlphaFoldDB" id="A0A511UVW5"/>
<sequence length="108" mass="13066">MQDKTAFHLQLIMDLIDMKKYPFKKLLIEKDLSEQEYKDLLQLLDHLNFEYKEQKEQGLLDYTSLLIHFVGMLNEKLSPNETILALQQEGYYKELMDEFIFLLNRYNL</sequence>
<keyword evidence="2" id="KW-1185">Reference proteome</keyword>
<dbReference type="InterPro" id="IPR035945">
    <property type="entry name" value="YhaI-like_sf"/>
</dbReference>
<dbReference type="OrthoDB" id="2353223at2"/>
<dbReference type="EMBL" id="BJXW01000009">
    <property type="protein sequence ID" value="GEN30727.1"/>
    <property type="molecule type" value="Genomic_DNA"/>
</dbReference>
<evidence type="ECO:0000313" key="2">
    <source>
        <dbReference type="Proteomes" id="UP000321491"/>
    </source>
</evidence>
<dbReference type="InterPro" id="IPR015058">
    <property type="entry name" value="DUF1878"/>
</dbReference>